<evidence type="ECO:0000313" key="2">
    <source>
        <dbReference type="Proteomes" id="UP000182788"/>
    </source>
</evidence>
<dbReference type="GeneID" id="87593934"/>
<proteinExistence type="predicted"/>
<dbReference type="AlphaFoldDB" id="A0A1J9UAC4"/>
<accession>A0A1J9UAC4</accession>
<dbReference type="RefSeq" id="WP_071719938.1">
    <property type="nucleotide sequence ID" value="NZ_CBCSHB010000001.1"/>
</dbReference>
<comment type="caution">
    <text evidence="1">The sequence shown here is derived from an EMBL/GenBank/DDBJ whole genome shotgun (WGS) entry which is preliminary data.</text>
</comment>
<dbReference type="Proteomes" id="UP000182788">
    <property type="component" value="Unassembled WGS sequence"/>
</dbReference>
<gene>
    <name evidence="1" type="ORF">BAU28_04155</name>
</gene>
<name>A0A1J9UAC4_9BACI</name>
<organism evidence="1 2">
    <name type="scientific">Bacillus paramycoides</name>
    <dbReference type="NCBI Taxonomy" id="2026194"/>
    <lineage>
        <taxon>Bacteria</taxon>
        <taxon>Bacillati</taxon>
        <taxon>Bacillota</taxon>
        <taxon>Bacilli</taxon>
        <taxon>Bacillales</taxon>
        <taxon>Bacillaceae</taxon>
        <taxon>Bacillus</taxon>
        <taxon>Bacillus cereus group</taxon>
    </lineage>
</organism>
<dbReference type="GO" id="GO:0003677">
    <property type="term" value="F:DNA binding"/>
    <property type="evidence" value="ECO:0007669"/>
    <property type="project" value="UniProtKB-KW"/>
</dbReference>
<evidence type="ECO:0000313" key="1">
    <source>
        <dbReference type="EMBL" id="OJD75662.1"/>
    </source>
</evidence>
<reference evidence="1 2" key="1">
    <citation type="submission" date="2016-06" db="EMBL/GenBank/DDBJ databases">
        <title>First insights into the genetic diversity and population structure of in the Bacillus cereus group bacteria from diverse marine environments.</title>
        <authorList>
            <person name="Liu Y."/>
            <person name="Lai Q."/>
            <person name="Shao Z."/>
        </authorList>
    </citation>
    <scope>NUCLEOTIDE SEQUENCE [LARGE SCALE GENOMIC DNA]</scope>
    <source>
        <strain evidence="1 2">NH24A2</strain>
    </source>
</reference>
<dbReference type="EMBL" id="MAOI01000101">
    <property type="protein sequence ID" value="OJD75662.1"/>
    <property type="molecule type" value="Genomic_DNA"/>
</dbReference>
<sequence>MELIRWAIELGEAMHGNTSEELIPLLDYYYDRDHLKAYFIANLLLDMDISKEHRERVELKRCIAAYYAGLHKVSKKYANQLLVEHPEVELYKNNLRLMEAYLNKEYDYCLFICPNTYGSFIDVVRALKWRLEQEGNTVILSETILENAKETIVFGAHTYAFNPNALPKDAIIYNLEQLYEGSPYAHPLYLILLKDREIWDYSKQNIEWLIQKGVGKEIKHVGMNYAPTLEIKKDAFEDGISEDIDILFIGALNLRRQVIFDQLQVVAPHLNIVFKNNAWGIVRNELIARSKIILNIHFYLSGILETPRVSYAVANKKFIISENSNPEDEIEWPGIVFTPYEKIVENVMKYIELPEERTKLAEKAFNHFEAKESILTLNHKGEKN</sequence>
<protein>
    <submittedName>
        <fullName evidence="1">DNA-binding protein</fullName>
    </submittedName>
</protein>
<keyword evidence="1" id="KW-0238">DNA-binding</keyword>